<dbReference type="AlphaFoldDB" id="A0A0E1W982"/>
<proteinExistence type="predicted"/>
<dbReference type="EMBL" id="CM000832">
    <property type="protein sequence ID" value="EET08954.1"/>
    <property type="molecule type" value="Genomic_DNA"/>
</dbReference>
<protein>
    <submittedName>
        <fullName evidence="4">Isochorismatase family protein</fullName>
    </submittedName>
</protein>
<dbReference type="PANTHER" id="PTHR43540">
    <property type="entry name" value="PEROXYUREIDOACRYLATE/UREIDOACRYLATE AMIDOHYDROLASE-RELATED"/>
    <property type="match status" value="1"/>
</dbReference>
<feature type="compositionally biased region" description="Low complexity" evidence="2">
    <location>
        <begin position="13"/>
        <end position="31"/>
    </location>
</feature>
<dbReference type="SUPFAM" id="SSF52499">
    <property type="entry name" value="Isochorismatase-like hydrolases"/>
    <property type="match status" value="1"/>
</dbReference>
<dbReference type="CDD" id="cd01014">
    <property type="entry name" value="nicotinamidase_related"/>
    <property type="match status" value="1"/>
</dbReference>
<feature type="region of interest" description="Disordered" evidence="2">
    <location>
        <begin position="1"/>
        <end position="36"/>
    </location>
</feature>
<dbReference type="InterPro" id="IPR050272">
    <property type="entry name" value="Isochorismatase-like_hydrls"/>
</dbReference>
<reference evidence="4" key="1">
    <citation type="submission" date="2009-05" db="EMBL/GenBank/DDBJ databases">
        <authorList>
            <person name="Harkins D.M."/>
            <person name="DeShazer D."/>
            <person name="Woods D.E."/>
            <person name="Brinkac L.M."/>
            <person name="Brown K.A."/>
            <person name="Hung G.C."/>
            <person name="Tuanyok A."/>
            <person name="Zhang B."/>
            <person name="Nierman W.C."/>
        </authorList>
    </citation>
    <scope>NUCLEOTIDE SEQUENCE [LARGE SCALE GENOMIC DNA]</scope>
    <source>
        <strain evidence="4">1710a</strain>
    </source>
</reference>
<keyword evidence="1" id="KW-0378">Hydrolase</keyword>
<evidence type="ECO:0000313" key="4">
    <source>
        <dbReference type="EMBL" id="EET08954.1"/>
    </source>
</evidence>
<evidence type="ECO:0000256" key="1">
    <source>
        <dbReference type="ARBA" id="ARBA00022801"/>
    </source>
</evidence>
<dbReference type="InterPro" id="IPR000868">
    <property type="entry name" value="Isochorismatase-like_dom"/>
</dbReference>
<sequence>MARRAHATDLTGARAPAATSVAGSAASTPTPMSVQVSMPAAGGEWLNDENGGRCMARAAVIVVDMQRGLLQRAKPAHRLDEVVAGINRLTAAARAAGAPVCFVQHDGGADDDVVPGTPGWRLHAELTCADADWRIRKRASDAFHGTSLAAQLAAHGVDAVVICGYASEFCVDSAARRAALLGYRTTVVSDLHTTNDRAHLSAAQIVAHHNFIWSHCSFSGNGVAPRPLDEVIAAELA</sequence>
<gene>
    <name evidence="4" type="ORF">BURPS1710A_4101</name>
</gene>
<organism evidence="4">
    <name type="scientific">Burkholderia pseudomallei 1710a</name>
    <dbReference type="NCBI Taxonomy" id="320371"/>
    <lineage>
        <taxon>Bacteria</taxon>
        <taxon>Pseudomonadati</taxon>
        <taxon>Pseudomonadota</taxon>
        <taxon>Betaproteobacteria</taxon>
        <taxon>Burkholderiales</taxon>
        <taxon>Burkholderiaceae</taxon>
        <taxon>Burkholderia</taxon>
        <taxon>pseudomallei group</taxon>
    </lineage>
</organism>
<name>A0A0E1W982_BURPE</name>
<dbReference type="HOGENOM" id="CLU_068979_5_5_4"/>
<dbReference type="Proteomes" id="UP000001812">
    <property type="component" value="Chromosome I"/>
</dbReference>
<accession>A0A0E1W982</accession>
<dbReference type="GO" id="GO:0016787">
    <property type="term" value="F:hydrolase activity"/>
    <property type="evidence" value="ECO:0007669"/>
    <property type="project" value="UniProtKB-KW"/>
</dbReference>
<feature type="domain" description="Isochorismatase-like" evidence="3">
    <location>
        <begin position="59"/>
        <end position="199"/>
    </location>
</feature>
<evidence type="ECO:0000259" key="3">
    <source>
        <dbReference type="Pfam" id="PF00857"/>
    </source>
</evidence>
<dbReference type="InterPro" id="IPR036380">
    <property type="entry name" value="Isochorismatase-like_sf"/>
</dbReference>
<dbReference type="Pfam" id="PF00857">
    <property type="entry name" value="Isochorismatase"/>
    <property type="match status" value="1"/>
</dbReference>
<dbReference type="Gene3D" id="3.40.50.850">
    <property type="entry name" value="Isochorismatase-like"/>
    <property type="match status" value="1"/>
</dbReference>
<evidence type="ECO:0000256" key="2">
    <source>
        <dbReference type="SAM" id="MobiDB-lite"/>
    </source>
</evidence>